<reference evidence="2" key="1">
    <citation type="submission" date="2021-03" db="EMBL/GenBank/DDBJ databases">
        <authorList>
            <person name="Tagirdzhanova G."/>
        </authorList>
    </citation>
    <scope>NUCLEOTIDE SEQUENCE</scope>
</reference>
<feature type="region of interest" description="Disordered" evidence="1">
    <location>
        <begin position="121"/>
        <end position="173"/>
    </location>
</feature>
<gene>
    <name evidence="2" type="ORF">IMSHALPRED_007184</name>
</gene>
<comment type="caution">
    <text evidence="2">The sequence shown here is derived from an EMBL/GenBank/DDBJ whole genome shotgun (WGS) entry which is preliminary data.</text>
</comment>
<sequence length="173" mass="19118">MGDIPTQDSLLQPDFKTDDSTSTKPKPLTPHTFTGMVDTSDAAVERRYKGTFNALGGTDLYNRRLQANLALNREQSGGYADWNRRRQDAIHRGEDPNAELIAKIEARQPDSILERAWRKLSGKKTTKAAEREAKEAKRAKVREDKAGAGNGGDLGTMEVYQSLGGKEDDGVIR</sequence>
<feature type="compositionally biased region" description="Basic and acidic residues" evidence="1">
    <location>
        <begin position="127"/>
        <end position="146"/>
    </location>
</feature>
<dbReference type="Proteomes" id="UP000664534">
    <property type="component" value="Unassembled WGS sequence"/>
</dbReference>
<evidence type="ECO:0000256" key="1">
    <source>
        <dbReference type="SAM" id="MobiDB-lite"/>
    </source>
</evidence>
<accession>A0A8H3ITM1</accession>
<protein>
    <submittedName>
        <fullName evidence="2">Uncharacterized protein</fullName>
    </submittedName>
</protein>
<keyword evidence="3" id="KW-1185">Reference proteome</keyword>
<dbReference type="AlphaFoldDB" id="A0A8H3ITM1"/>
<name>A0A8H3ITM1_9LECA</name>
<feature type="region of interest" description="Disordered" evidence="1">
    <location>
        <begin position="1"/>
        <end position="34"/>
    </location>
</feature>
<dbReference type="EMBL" id="CAJPDT010000046">
    <property type="protein sequence ID" value="CAF9927320.1"/>
    <property type="molecule type" value="Genomic_DNA"/>
</dbReference>
<proteinExistence type="predicted"/>
<evidence type="ECO:0000313" key="2">
    <source>
        <dbReference type="EMBL" id="CAF9927320.1"/>
    </source>
</evidence>
<dbReference type="OrthoDB" id="10510815at2759"/>
<feature type="compositionally biased region" description="Polar residues" evidence="1">
    <location>
        <begin position="1"/>
        <end position="10"/>
    </location>
</feature>
<evidence type="ECO:0000313" key="3">
    <source>
        <dbReference type="Proteomes" id="UP000664534"/>
    </source>
</evidence>
<organism evidence="2 3">
    <name type="scientific">Imshaugia aleurites</name>
    <dbReference type="NCBI Taxonomy" id="172621"/>
    <lineage>
        <taxon>Eukaryota</taxon>
        <taxon>Fungi</taxon>
        <taxon>Dikarya</taxon>
        <taxon>Ascomycota</taxon>
        <taxon>Pezizomycotina</taxon>
        <taxon>Lecanoromycetes</taxon>
        <taxon>OSLEUM clade</taxon>
        <taxon>Lecanoromycetidae</taxon>
        <taxon>Lecanorales</taxon>
        <taxon>Lecanorineae</taxon>
        <taxon>Parmeliaceae</taxon>
        <taxon>Imshaugia</taxon>
    </lineage>
</organism>